<dbReference type="PATRIC" id="fig|1227492.4.peg.299"/>
<feature type="region of interest" description="Disordered" evidence="1">
    <location>
        <begin position="72"/>
        <end position="165"/>
    </location>
</feature>
<dbReference type="OrthoDB" id="306439at2157"/>
<accession>M0B9Y0</accession>
<dbReference type="RefSeq" id="WP_006165584.1">
    <property type="nucleotide sequence ID" value="NZ_AOIN01000008.1"/>
</dbReference>
<reference evidence="3 4" key="1">
    <citation type="journal article" date="2014" name="PLoS Genet.">
        <title>Phylogenetically driven sequencing of extremely halophilic archaea reveals strategies for static and dynamic osmo-response.</title>
        <authorList>
            <person name="Becker E.A."/>
            <person name="Seitzer P.M."/>
            <person name="Tritt A."/>
            <person name="Larsen D."/>
            <person name="Krusor M."/>
            <person name="Yao A.I."/>
            <person name="Wu D."/>
            <person name="Madern D."/>
            <person name="Eisen J.A."/>
            <person name="Darling A.E."/>
            <person name="Facciotti M.T."/>
        </authorList>
    </citation>
    <scope>NUCLEOTIDE SEQUENCE [LARGE SCALE GENOMIC DNA]</scope>
    <source>
        <strain evidence="3 4">JCM 10990</strain>
    </source>
</reference>
<keyword evidence="2" id="KW-0812">Transmembrane</keyword>
<evidence type="ECO:0000256" key="1">
    <source>
        <dbReference type="SAM" id="MobiDB-lite"/>
    </source>
</evidence>
<feature type="transmembrane region" description="Helical" evidence="2">
    <location>
        <begin position="19"/>
        <end position="38"/>
    </location>
</feature>
<proteinExistence type="predicted"/>
<feature type="transmembrane region" description="Helical" evidence="2">
    <location>
        <begin position="44"/>
        <end position="65"/>
    </location>
</feature>
<evidence type="ECO:0000313" key="4">
    <source>
        <dbReference type="Proteomes" id="UP000011693"/>
    </source>
</evidence>
<dbReference type="EMBL" id="AOIN01000008">
    <property type="protein sequence ID" value="ELZ06459.1"/>
    <property type="molecule type" value="Genomic_DNA"/>
</dbReference>
<dbReference type="AlphaFoldDB" id="M0B9Y0"/>
<comment type="caution">
    <text evidence="3">The sequence shown here is derived from an EMBL/GenBank/DDBJ whole genome shotgun (WGS) entry which is preliminary data.</text>
</comment>
<sequence length="165" mass="17064">MTSSDTAAETTTASPQPSLLGQLVVLAVFVLLGTSALIRSAGTVSPGSAVGLIAVLAGFGVVLLWRRAASTSAQDTRHAAQTQNTDAVDSNGPGSQTAANADADTDGDTETPATESDSSVWNAIPSWQYEGRHVESGGVARSEQEKALQDIQQQAVELSEEHEEN</sequence>
<keyword evidence="2" id="KW-1133">Transmembrane helix</keyword>
<gene>
    <name evidence="3" type="ORF">C482_01535</name>
</gene>
<protein>
    <submittedName>
        <fullName evidence="3">Uncharacterized protein</fullName>
    </submittedName>
</protein>
<feature type="compositionally biased region" description="Polar residues" evidence="1">
    <location>
        <begin position="72"/>
        <end position="96"/>
    </location>
</feature>
<organism evidence="3 4">
    <name type="scientific">Natrialba chahannaoensis JCM 10990</name>
    <dbReference type="NCBI Taxonomy" id="1227492"/>
    <lineage>
        <taxon>Archaea</taxon>
        <taxon>Methanobacteriati</taxon>
        <taxon>Methanobacteriota</taxon>
        <taxon>Stenosarchaea group</taxon>
        <taxon>Halobacteria</taxon>
        <taxon>Halobacteriales</taxon>
        <taxon>Natrialbaceae</taxon>
        <taxon>Natrialba</taxon>
    </lineage>
</organism>
<name>M0B9Y0_9EURY</name>
<evidence type="ECO:0000313" key="3">
    <source>
        <dbReference type="EMBL" id="ELZ06459.1"/>
    </source>
</evidence>
<evidence type="ECO:0000256" key="2">
    <source>
        <dbReference type="SAM" id="Phobius"/>
    </source>
</evidence>
<dbReference type="Proteomes" id="UP000011693">
    <property type="component" value="Unassembled WGS sequence"/>
</dbReference>
<keyword evidence="2" id="KW-0472">Membrane</keyword>
<keyword evidence="4" id="KW-1185">Reference proteome</keyword>